<proteinExistence type="predicted"/>
<name>A0A8T0IIR0_CERPU</name>
<keyword evidence="3" id="KW-1185">Reference proteome</keyword>
<dbReference type="EMBL" id="CM026423">
    <property type="protein sequence ID" value="KAG0583202.1"/>
    <property type="molecule type" value="Genomic_DNA"/>
</dbReference>
<sequence>MSTLVGLAYLWIMVDLSPTWNWRQLRLFKTEEFPAFNVAFIRDFAAYSRVWECLYTKQLHLELQECFPEITASVTVPRDPVWKCCLVEE</sequence>
<organism evidence="2 3">
    <name type="scientific">Ceratodon purpureus</name>
    <name type="common">Fire moss</name>
    <name type="synonym">Dicranum purpureum</name>
    <dbReference type="NCBI Taxonomy" id="3225"/>
    <lineage>
        <taxon>Eukaryota</taxon>
        <taxon>Viridiplantae</taxon>
        <taxon>Streptophyta</taxon>
        <taxon>Embryophyta</taxon>
        <taxon>Bryophyta</taxon>
        <taxon>Bryophytina</taxon>
        <taxon>Bryopsida</taxon>
        <taxon>Dicranidae</taxon>
        <taxon>Pseudoditrichales</taxon>
        <taxon>Ditrichaceae</taxon>
        <taxon>Ceratodon</taxon>
    </lineage>
</organism>
<evidence type="ECO:0000313" key="2">
    <source>
        <dbReference type="EMBL" id="KAG0583202.1"/>
    </source>
</evidence>
<dbReference type="Proteomes" id="UP000822688">
    <property type="component" value="Chromosome 3"/>
</dbReference>
<evidence type="ECO:0000256" key="1">
    <source>
        <dbReference type="SAM" id="SignalP"/>
    </source>
</evidence>
<protein>
    <submittedName>
        <fullName evidence="2">Uncharacterized protein</fullName>
    </submittedName>
</protein>
<gene>
    <name evidence="2" type="ORF">KC19_3G117300</name>
</gene>
<feature type="chain" id="PRO_5035773820" evidence="1">
    <location>
        <begin position="20"/>
        <end position="89"/>
    </location>
</feature>
<reference evidence="2" key="1">
    <citation type="submission" date="2020-06" db="EMBL/GenBank/DDBJ databases">
        <title>WGS assembly of Ceratodon purpureus strain R40.</title>
        <authorList>
            <person name="Carey S.B."/>
            <person name="Jenkins J."/>
            <person name="Shu S."/>
            <person name="Lovell J.T."/>
            <person name="Sreedasyam A."/>
            <person name="Maumus F."/>
            <person name="Tiley G.P."/>
            <person name="Fernandez-Pozo N."/>
            <person name="Barry K."/>
            <person name="Chen C."/>
            <person name="Wang M."/>
            <person name="Lipzen A."/>
            <person name="Daum C."/>
            <person name="Saski C.A."/>
            <person name="Payton A.C."/>
            <person name="Mcbreen J.C."/>
            <person name="Conrad R.E."/>
            <person name="Kollar L.M."/>
            <person name="Olsson S."/>
            <person name="Huttunen S."/>
            <person name="Landis J.B."/>
            <person name="Wickett N.J."/>
            <person name="Johnson M.G."/>
            <person name="Rensing S.A."/>
            <person name="Grimwood J."/>
            <person name="Schmutz J."/>
            <person name="Mcdaniel S.F."/>
        </authorList>
    </citation>
    <scope>NUCLEOTIDE SEQUENCE</scope>
    <source>
        <strain evidence="2">R40</strain>
    </source>
</reference>
<evidence type="ECO:0000313" key="3">
    <source>
        <dbReference type="Proteomes" id="UP000822688"/>
    </source>
</evidence>
<dbReference type="AlphaFoldDB" id="A0A8T0IIR0"/>
<feature type="signal peptide" evidence="1">
    <location>
        <begin position="1"/>
        <end position="19"/>
    </location>
</feature>
<accession>A0A8T0IIR0</accession>
<keyword evidence="1" id="KW-0732">Signal</keyword>
<comment type="caution">
    <text evidence="2">The sequence shown here is derived from an EMBL/GenBank/DDBJ whole genome shotgun (WGS) entry which is preliminary data.</text>
</comment>